<feature type="chain" id="PRO_5046281233" description="DUF4148 domain-containing protein" evidence="1">
    <location>
        <begin position="22"/>
        <end position="92"/>
    </location>
</feature>
<organism evidence="2 3">
    <name type="scientific">Lysobacter yangpyeongensis</name>
    <dbReference type="NCBI Taxonomy" id="346182"/>
    <lineage>
        <taxon>Bacteria</taxon>
        <taxon>Pseudomonadati</taxon>
        <taxon>Pseudomonadota</taxon>
        <taxon>Gammaproteobacteria</taxon>
        <taxon>Lysobacterales</taxon>
        <taxon>Lysobacteraceae</taxon>
        <taxon>Lysobacter</taxon>
    </lineage>
</organism>
<feature type="signal peptide" evidence="1">
    <location>
        <begin position="1"/>
        <end position="21"/>
    </location>
</feature>
<evidence type="ECO:0000256" key="1">
    <source>
        <dbReference type="SAM" id="SignalP"/>
    </source>
</evidence>
<comment type="caution">
    <text evidence="2">The sequence shown here is derived from an EMBL/GenBank/DDBJ whole genome shotgun (WGS) entry which is preliminary data.</text>
</comment>
<reference evidence="3" key="1">
    <citation type="journal article" date="2019" name="Int. J. Syst. Evol. Microbiol.">
        <title>The Global Catalogue of Microorganisms (GCM) 10K type strain sequencing project: providing services to taxonomists for standard genome sequencing and annotation.</title>
        <authorList>
            <consortium name="The Broad Institute Genomics Platform"/>
            <consortium name="The Broad Institute Genome Sequencing Center for Infectious Disease"/>
            <person name="Wu L."/>
            <person name="Ma J."/>
        </authorList>
    </citation>
    <scope>NUCLEOTIDE SEQUENCE [LARGE SCALE GENOMIC DNA]</scope>
    <source>
        <strain evidence="3">KACC 11407</strain>
    </source>
</reference>
<evidence type="ECO:0000313" key="3">
    <source>
        <dbReference type="Proteomes" id="UP001596036"/>
    </source>
</evidence>
<dbReference type="RefSeq" id="WP_386754378.1">
    <property type="nucleotide sequence ID" value="NZ_JBHSNM010000002.1"/>
</dbReference>
<protein>
    <recommendedName>
        <fullName evidence="4">DUF4148 domain-containing protein</fullName>
    </recommendedName>
</protein>
<gene>
    <name evidence="2" type="ORF">ACFPN1_08230</name>
</gene>
<evidence type="ECO:0000313" key="2">
    <source>
        <dbReference type="EMBL" id="MFC5570042.1"/>
    </source>
</evidence>
<name>A0ABW0SN56_9GAMM</name>
<keyword evidence="1" id="KW-0732">Signal</keyword>
<keyword evidence="3" id="KW-1185">Reference proteome</keyword>
<proteinExistence type="predicted"/>
<dbReference type="EMBL" id="JBHSNM010000002">
    <property type="protein sequence ID" value="MFC5570042.1"/>
    <property type="molecule type" value="Genomic_DNA"/>
</dbReference>
<evidence type="ECO:0008006" key="4">
    <source>
        <dbReference type="Google" id="ProtNLM"/>
    </source>
</evidence>
<dbReference type="Proteomes" id="UP001596036">
    <property type="component" value="Unassembled WGS sequence"/>
</dbReference>
<accession>A0ABW0SN56</accession>
<sequence>MKNLSLMFVAVAALGMAGQGAAGERDQIQRIAREAGVTPQDVRMVLGARTAFAQYRTSYDRKEKLVHAAMVTLALEEQKRDDKAAERAVASK</sequence>